<reference evidence="2" key="2">
    <citation type="submission" date="2020-09" db="EMBL/GenBank/DDBJ databases">
        <authorList>
            <person name="Sun Q."/>
            <person name="Ohkuma M."/>
        </authorList>
    </citation>
    <scope>NUCLEOTIDE SEQUENCE</scope>
    <source>
        <strain evidence="2">JCM 19018</strain>
    </source>
</reference>
<protein>
    <submittedName>
        <fullName evidence="2">Uncharacterized protein</fullName>
    </submittedName>
</protein>
<evidence type="ECO:0000313" key="2">
    <source>
        <dbReference type="EMBL" id="GGK71231.1"/>
    </source>
</evidence>
<dbReference type="RefSeq" id="WP_188978261.1">
    <property type="nucleotide sequence ID" value="NZ_BMPD01000004.1"/>
</dbReference>
<dbReference type="OrthoDB" id="343158at2157"/>
<feature type="compositionally biased region" description="Basic and acidic residues" evidence="1">
    <location>
        <begin position="1"/>
        <end position="15"/>
    </location>
</feature>
<organism evidence="2 3">
    <name type="scientific">Haloarcula sebkhae</name>
    <dbReference type="NCBI Taxonomy" id="932660"/>
    <lineage>
        <taxon>Archaea</taxon>
        <taxon>Methanobacteriati</taxon>
        <taxon>Methanobacteriota</taxon>
        <taxon>Stenosarchaea group</taxon>
        <taxon>Halobacteria</taxon>
        <taxon>Halobacteriales</taxon>
        <taxon>Haloarculaceae</taxon>
        <taxon>Haloarcula</taxon>
    </lineage>
</organism>
<gene>
    <name evidence="2" type="ORF">GCM10009067_24430</name>
</gene>
<reference evidence="2" key="1">
    <citation type="journal article" date="2014" name="Int. J. Syst. Evol. Microbiol.">
        <title>Complete genome sequence of Corynebacterium casei LMG S-19264T (=DSM 44701T), isolated from a smear-ripened cheese.</title>
        <authorList>
            <consortium name="US DOE Joint Genome Institute (JGI-PGF)"/>
            <person name="Walter F."/>
            <person name="Albersmeier A."/>
            <person name="Kalinowski J."/>
            <person name="Ruckert C."/>
        </authorList>
    </citation>
    <scope>NUCLEOTIDE SEQUENCE</scope>
    <source>
        <strain evidence="2">JCM 19018</strain>
    </source>
</reference>
<feature type="region of interest" description="Disordered" evidence="1">
    <location>
        <begin position="1"/>
        <end position="20"/>
    </location>
</feature>
<sequence length="431" mass="47832">MAKETPNHSYQRPDRGAQNWHIPLNENFSRIDTEVEIKDAAENLNQYQPKEGAKFLATDSRRIFIGNGEEWLEFGSAAGRARSVSLAESSERATVMSDGTFVAQPGQLQDVIDTASTGSEFGQAPVQTVKMVSGETYEVSETVRLRRGIRLECNGAKVVPTGDFNVFELARDTVLIDPFVDTRGKDWSSTQVVIGPQNVQKLDTANRAWVKDAYLLGDAGKGIGIQFRGGSKPCSMQVANGTLDGFDRAVDFYAAGENRGPQGDWSNGNQFWGRIQDFRIGVSMRSEGGAVSGNTVRIQTQPDPATSEWLWKMDSDPRDSRGDNKYTMTGNTVMAYPWDVSIYENNNPYYSEGDRGAPFWFIGRGRRYGNSLLDMSGTRGNQYVLNNADSPDRNGIFTAHGGFVVGTTDFETNPAYEQNDSRNWHYQSRHT</sequence>
<dbReference type="AlphaFoldDB" id="A0A830ES75"/>
<dbReference type="EMBL" id="BMPD01000004">
    <property type="protein sequence ID" value="GGK71231.1"/>
    <property type="molecule type" value="Genomic_DNA"/>
</dbReference>
<comment type="caution">
    <text evidence="2">The sequence shown here is derived from an EMBL/GenBank/DDBJ whole genome shotgun (WGS) entry which is preliminary data.</text>
</comment>
<dbReference type="Proteomes" id="UP000614221">
    <property type="component" value="Unassembled WGS sequence"/>
</dbReference>
<accession>A0A830ES75</accession>
<proteinExistence type="predicted"/>
<evidence type="ECO:0000256" key="1">
    <source>
        <dbReference type="SAM" id="MobiDB-lite"/>
    </source>
</evidence>
<name>A0A830ES75_9EURY</name>
<evidence type="ECO:0000313" key="3">
    <source>
        <dbReference type="Proteomes" id="UP000614221"/>
    </source>
</evidence>